<feature type="transmembrane region" description="Helical" evidence="1">
    <location>
        <begin position="14"/>
        <end position="42"/>
    </location>
</feature>
<dbReference type="AlphaFoldDB" id="A0A1Z1F922"/>
<feature type="domain" description="eCIS core" evidence="2">
    <location>
        <begin position="96"/>
        <end position="169"/>
    </location>
</feature>
<gene>
    <name evidence="3" type="ORF">A9D14_02885</name>
</gene>
<keyword evidence="1" id="KW-1133">Transmembrane helix</keyword>
<reference evidence="3 4" key="1">
    <citation type="submission" date="2017-01" db="EMBL/GenBank/DDBJ databases">
        <title>Complete genome sequence of esterase-producing bacterium Croceicoccus marinus E4A9.</title>
        <authorList>
            <person name="Wu Y.-H."/>
            <person name="Cheng H."/>
            <person name="Xu L."/>
            <person name="Huo Y.-Y."/>
            <person name="Wang C.-S."/>
            <person name="Xu X.-W."/>
        </authorList>
    </citation>
    <scope>NUCLEOTIDE SEQUENCE [LARGE SCALE GENOMIC DNA]</scope>
    <source>
        <strain evidence="3 4">E4A9</strain>
    </source>
</reference>
<dbReference type="KEGG" id="cman:A9D14_02885"/>
<keyword evidence="1" id="KW-0472">Membrane</keyword>
<accession>A0A1Z1F922</accession>
<protein>
    <recommendedName>
        <fullName evidence="2">eCIS core domain-containing protein</fullName>
    </recommendedName>
</protein>
<proteinExistence type="predicted"/>
<dbReference type="Pfam" id="PF13699">
    <property type="entry name" value="eCIS_core"/>
    <property type="match status" value="1"/>
</dbReference>
<dbReference type="Proteomes" id="UP000195807">
    <property type="component" value="Chromosome"/>
</dbReference>
<evidence type="ECO:0000259" key="2">
    <source>
        <dbReference type="Pfam" id="PF13699"/>
    </source>
</evidence>
<dbReference type="OrthoDB" id="9825864at2"/>
<dbReference type="EMBL" id="CP019602">
    <property type="protein sequence ID" value="ARU15318.1"/>
    <property type="molecule type" value="Genomic_DNA"/>
</dbReference>
<keyword evidence="4" id="KW-1185">Reference proteome</keyword>
<name>A0A1Z1F922_9SPHN</name>
<organism evidence="3 4">
    <name type="scientific">Croceicoccus marinus</name>
    <dbReference type="NCBI Taxonomy" id="450378"/>
    <lineage>
        <taxon>Bacteria</taxon>
        <taxon>Pseudomonadati</taxon>
        <taxon>Pseudomonadota</taxon>
        <taxon>Alphaproteobacteria</taxon>
        <taxon>Sphingomonadales</taxon>
        <taxon>Erythrobacteraceae</taxon>
        <taxon>Croceicoccus</taxon>
    </lineage>
</organism>
<evidence type="ECO:0000313" key="4">
    <source>
        <dbReference type="Proteomes" id="UP000195807"/>
    </source>
</evidence>
<evidence type="ECO:0000313" key="3">
    <source>
        <dbReference type="EMBL" id="ARU15318.1"/>
    </source>
</evidence>
<evidence type="ECO:0000256" key="1">
    <source>
        <dbReference type="SAM" id="Phobius"/>
    </source>
</evidence>
<sequence length="282" mass="30995">MAASGSQRRRPRRLVAFAIAGAGIIGLLGGALGGAAGAYWVLETVGTPKITPAAKNAVLAYDDMPAEGMRPIDVAGLRRNGTPLHPCVISFLEEQEPLIGAADWSRVRFHPEFRNDDIINEVAFARGVLGITRQNDIFIAVPKEPANLNQLNERLFFHELAHVAQYAEGLNIGDYATSAAASYANGAKPRQNFYEEEVRNKEQAMLDAWYASDQRRECHPDAGEDMSRRAESERPEVQYAFFDTDKGEYVIVKHRLHVGRGFALPTHPAPAVVEETDVPDEG</sequence>
<dbReference type="RefSeq" id="WP_066842794.1">
    <property type="nucleotide sequence ID" value="NZ_CP019602.1"/>
</dbReference>
<dbReference type="STRING" id="450378.GCA_001661675_00575"/>
<keyword evidence="1" id="KW-0812">Transmembrane</keyword>
<dbReference type="InterPro" id="IPR025295">
    <property type="entry name" value="eCIS_core_dom"/>
</dbReference>